<dbReference type="GO" id="GO:0051213">
    <property type="term" value="F:dioxygenase activity"/>
    <property type="evidence" value="ECO:0007669"/>
    <property type="project" value="UniProtKB-KW"/>
</dbReference>
<proteinExistence type="predicted"/>
<dbReference type="PANTHER" id="PTHR31212">
    <property type="entry name" value="ALPHA-KETOGLUTARATE-DEPENDENT DIOXYGENASE ALKB HOMOLOG 3"/>
    <property type="match status" value="1"/>
</dbReference>
<keyword evidence="3" id="KW-1185">Reference proteome</keyword>
<accession>A0ABM7G808</accession>
<dbReference type="Gene3D" id="2.60.120.590">
    <property type="entry name" value="Alpha-ketoglutarate-dependent dioxygenase AlkB-like"/>
    <property type="match status" value="1"/>
</dbReference>
<evidence type="ECO:0000259" key="1">
    <source>
        <dbReference type="PROSITE" id="PS51471"/>
    </source>
</evidence>
<dbReference type="Pfam" id="PF13532">
    <property type="entry name" value="2OG-FeII_Oxy_2"/>
    <property type="match status" value="1"/>
</dbReference>
<dbReference type="EMBL" id="AP018817">
    <property type="protein sequence ID" value="BBF71059.1"/>
    <property type="molecule type" value="Genomic_DNA"/>
</dbReference>
<dbReference type="PANTHER" id="PTHR31212:SF4">
    <property type="entry name" value="ALPHA-KETOGLUTARATE-DEPENDENT DIOXYGENASE ALKB HOMOLOG 3"/>
    <property type="match status" value="1"/>
</dbReference>
<name>A0ABM7G808_9SPHN</name>
<dbReference type="PROSITE" id="PS51471">
    <property type="entry name" value="FE2OG_OXY"/>
    <property type="match status" value="1"/>
</dbReference>
<dbReference type="RefSeq" id="WP_261935197.1">
    <property type="nucleotide sequence ID" value="NZ_AP018817.1"/>
</dbReference>
<organism evidence="2 3">
    <name type="scientific">Sphingomonas bisphenolicum</name>
    <dbReference type="NCBI Taxonomy" id="296544"/>
    <lineage>
        <taxon>Bacteria</taxon>
        <taxon>Pseudomonadati</taxon>
        <taxon>Pseudomonadota</taxon>
        <taxon>Alphaproteobacteria</taxon>
        <taxon>Sphingomonadales</taxon>
        <taxon>Sphingomonadaceae</taxon>
        <taxon>Sphingomonas</taxon>
    </lineage>
</organism>
<dbReference type="SUPFAM" id="SSF51197">
    <property type="entry name" value="Clavaminate synthase-like"/>
    <property type="match status" value="1"/>
</dbReference>
<dbReference type="InterPro" id="IPR005123">
    <property type="entry name" value="Oxoglu/Fe-dep_dioxygenase_dom"/>
</dbReference>
<keyword evidence="2" id="KW-0223">Dioxygenase</keyword>
<dbReference type="InterPro" id="IPR027450">
    <property type="entry name" value="AlkB-like"/>
</dbReference>
<gene>
    <name evidence="2" type="ORF">SBA_ch1_32590</name>
</gene>
<evidence type="ECO:0000313" key="2">
    <source>
        <dbReference type="EMBL" id="BBF71059.1"/>
    </source>
</evidence>
<reference evidence="2" key="1">
    <citation type="submission" date="2018-07" db="EMBL/GenBank/DDBJ databases">
        <title>Complete genome sequence of Sphingomonas bisphenolicum strain AO1, a bisphenol A degradative bacterium isolated from Japanese farm field.</title>
        <authorList>
            <person name="Murakami M."/>
            <person name="Koh M."/>
            <person name="Koba S."/>
            <person name="Matsumura Y."/>
        </authorList>
    </citation>
    <scope>NUCLEOTIDE SEQUENCE</scope>
    <source>
        <strain evidence="2">AO1</strain>
    </source>
</reference>
<sequence>MTDLFSFQSGPEQIRLPGADVMYWPNLGLASDPEHYLHRLLSETPWRQESVRVWGKVHQQPRLIAWYGDPQSNYSYSGIKLSPLSWSELILEIRSVVEDMAGEVFNSVLLNYYRDGNDSMGFHSDDEKELGARPTIASVSLGAERALAFKSKVDESAKIAKVPLASGSLLLMKGETQRLYKHGIAKERGNIGPRVNLTFRRIGLS</sequence>
<evidence type="ECO:0000313" key="3">
    <source>
        <dbReference type="Proteomes" id="UP001059971"/>
    </source>
</evidence>
<protein>
    <submittedName>
        <fullName evidence="2">Alpha-ketoglutarate-dependent dioxygenase AlkB</fullName>
    </submittedName>
</protein>
<feature type="domain" description="Fe2OG dioxygenase" evidence="1">
    <location>
        <begin position="104"/>
        <end position="203"/>
    </location>
</feature>
<dbReference type="InterPro" id="IPR032854">
    <property type="entry name" value="ALKBH3"/>
</dbReference>
<dbReference type="Proteomes" id="UP001059971">
    <property type="component" value="Chromosome 1"/>
</dbReference>
<dbReference type="InterPro" id="IPR037151">
    <property type="entry name" value="AlkB-like_sf"/>
</dbReference>
<keyword evidence="2" id="KW-0560">Oxidoreductase</keyword>